<dbReference type="RefSeq" id="WP_279245802.1">
    <property type="nucleotide sequence ID" value="NZ_SHNN01000002.1"/>
</dbReference>
<organism evidence="1 2">
    <name type="scientific">Candidatus Litorirhabdus singularis</name>
    <dbReference type="NCBI Taxonomy" id="2518993"/>
    <lineage>
        <taxon>Bacteria</taxon>
        <taxon>Pseudomonadati</taxon>
        <taxon>Pseudomonadota</taxon>
        <taxon>Gammaproteobacteria</taxon>
        <taxon>Cellvibrionales</taxon>
        <taxon>Halieaceae</taxon>
        <taxon>Candidatus Litorirhabdus</taxon>
    </lineage>
</organism>
<dbReference type="Proteomes" id="UP001143362">
    <property type="component" value="Unassembled WGS sequence"/>
</dbReference>
<dbReference type="Gene3D" id="2.160.20.10">
    <property type="entry name" value="Single-stranded right-handed beta-helix, Pectin lyase-like"/>
    <property type="match status" value="1"/>
</dbReference>
<dbReference type="SUPFAM" id="SSF51126">
    <property type="entry name" value="Pectin lyase-like"/>
    <property type="match status" value="1"/>
</dbReference>
<reference evidence="1" key="1">
    <citation type="submission" date="2019-02" db="EMBL/GenBank/DDBJ databases">
        <authorList>
            <person name="Li S.-H."/>
        </authorList>
    </citation>
    <scope>NUCLEOTIDE SEQUENCE</scope>
    <source>
        <strain evidence="1">IMCC14734</strain>
    </source>
</reference>
<comment type="caution">
    <text evidence="1">The sequence shown here is derived from an EMBL/GenBank/DDBJ whole genome shotgun (WGS) entry which is preliminary data.</text>
</comment>
<dbReference type="EMBL" id="SHNN01000002">
    <property type="protein sequence ID" value="MCX2981806.1"/>
    <property type="molecule type" value="Genomic_DNA"/>
</dbReference>
<evidence type="ECO:0008006" key="3">
    <source>
        <dbReference type="Google" id="ProtNLM"/>
    </source>
</evidence>
<dbReference type="InterPro" id="IPR011050">
    <property type="entry name" value="Pectin_lyase_fold/virulence"/>
</dbReference>
<evidence type="ECO:0000313" key="2">
    <source>
        <dbReference type="Proteomes" id="UP001143362"/>
    </source>
</evidence>
<evidence type="ECO:0000313" key="1">
    <source>
        <dbReference type="EMBL" id="MCX2981806.1"/>
    </source>
</evidence>
<dbReference type="InterPro" id="IPR012334">
    <property type="entry name" value="Pectin_lyas_fold"/>
</dbReference>
<sequence length="127" mass="13453">MNRREFFHLTAVGGIIASFPTVSLCRESIYLMPSGGDDTEAINTALKASARIGVPVILSQGAYTVTDSIIVLVGAKLISQGESSLITFTGQSTHAAITIHRPCHSDAVKNLHVKDSRSLVPMTAMIG</sequence>
<accession>A0ABT3THJ3</accession>
<name>A0ABT3THJ3_9GAMM</name>
<proteinExistence type="predicted"/>
<protein>
    <recommendedName>
        <fullName evidence="3">Pectate lyase superfamily protein domain-containing protein</fullName>
    </recommendedName>
</protein>
<gene>
    <name evidence="1" type="ORF">EYC98_13150</name>
</gene>
<keyword evidence="2" id="KW-1185">Reference proteome</keyword>